<dbReference type="Gene3D" id="2.30.40.10">
    <property type="entry name" value="Urease, subunit C, domain 1"/>
    <property type="match status" value="1"/>
</dbReference>
<dbReference type="Pfam" id="PF01979">
    <property type="entry name" value="Amidohydro_1"/>
    <property type="match status" value="1"/>
</dbReference>
<evidence type="ECO:0000259" key="2">
    <source>
        <dbReference type="Pfam" id="PF01979"/>
    </source>
</evidence>
<sequence>MILIGNGRMITRDPNQPFIEDGCLVVDGPCISDVGSTDALRSKYPEASFVDAKGGLIMPGLINTHHHIYSALARAMMLNNHNPSNFLEILEGMWWKIDKHLTLEDVQLSAYVTYLECIKNGVTTVFDHHASYGATAGSLFEISEVAKKLGIRTSLCYEVSDRHGHHAMVEAVKENVDFIQAAKKDVTDMQKGMMGLHASFTLSDTSLDYIASQLPAETGYHVHVAEGIGDLHDALSQYNKRVVERLMDHEILGPDTLAIHCIHVNQREMDLLKETDTMVVHNPESNMGNAVGFTPVLELMRRDIPLGLGTDGYTSDMLESMKVANILPKHQLCNPSVAWGEVPQMLFHNNAAIANRFYNKPLGILKEGAYADVIIADYNPFTPLDGNNCNGHILFGLSGRHVTTTMINGKLVMKDRQVLGIDEEQLMAHSRELAVTLWEKMNR</sequence>
<dbReference type="Proteomes" id="UP000683246">
    <property type="component" value="Chromosome"/>
</dbReference>
<name>A0A8J8ML28_9FIRM</name>
<evidence type="ECO:0000256" key="1">
    <source>
        <dbReference type="ARBA" id="ARBA00022801"/>
    </source>
</evidence>
<keyword evidence="1" id="KW-0378">Hydrolase</keyword>
<dbReference type="NCBIfam" id="NF005540">
    <property type="entry name" value="PRK07203.1"/>
    <property type="match status" value="1"/>
</dbReference>
<reference evidence="3" key="1">
    <citation type="submission" date="2020-07" db="EMBL/GenBank/DDBJ databases">
        <title>Vallitalea pronyensis genome.</title>
        <authorList>
            <person name="Postec A."/>
        </authorList>
    </citation>
    <scope>NUCLEOTIDE SEQUENCE</scope>
    <source>
        <strain evidence="3">FatNI3</strain>
    </source>
</reference>
<evidence type="ECO:0000313" key="4">
    <source>
        <dbReference type="Proteomes" id="UP000683246"/>
    </source>
</evidence>
<dbReference type="GO" id="GO:0016810">
    <property type="term" value="F:hydrolase activity, acting on carbon-nitrogen (but not peptide) bonds"/>
    <property type="evidence" value="ECO:0007669"/>
    <property type="project" value="InterPro"/>
</dbReference>
<dbReference type="InterPro" id="IPR006680">
    <property type="entry name" value="Amidohydro-rel"/>
</dbReference>
<keyword evidence="4" id="KW-1185">Reference proteome</keyword>
<dbReference type="InterPro" id="IPR050287">
    <property type="entry name" value="MTA/SAH_deaminase"/>
</dbReference>
<dbReference type="PANTHER" id="PTHR43794">
    <property type="entry name" value="AMINOHYDROLASE SSNA-RELATED"/>
    <property type="match status" value="1"/>
</dbReference>
<gene>
    <name evidence="3" type="primary">ssnA</name>
    <name evidence="3" type="ORF">HZI73_14840</name>
</gene>
<dbReference type="AlphaFoldDB" id="A0A8J8ML28"/>
<dbReference type="SUPFAM" id="SSF51556">
    <property type="entry name" value="Metallo-dependent hydrolases"/>
    <property type="match status" value="1"/>
</dbReference>
<feature type="domain" description="Amidohydrolase-related" evidence="2">
    <location>
        <begin position="57"/>
        <end position="412"/>
    </location>
</feature>
<dbReference type="InterPro" id="IPR011059">
    <property type="entry name" value="Metal-dep_hydrolase_composite"/>
</dbReference>
<organism evidence="3 4">
    <name type="scientific">Vallitalea pronyensis</name>
    <dbReference type="NCBI Taxonomy" id="1348613"/>
    <lineage>
        <taxon>Bacteria</taxon>
        <taxon>Bacillati</taxon>
        <taxon>Bacillota</taxon>
        <taxon>Clostridia</taxon>
        <taxon>Lachnospirales</taxon>
        <taxon>Vallitaleaceae</taxon>
        <taxon>Vallitalea</taxon>
    </lineage>
</organism>
<protein>
    <submittedName>
        <fullName evidence="3">Putative aminohydrolase SsnA</fullName>
    </submittedName>
</protein>
<dbReference type="NCBIfam" id="TIGR03314">
    <property type="entry name" value="Se_ssnA"/>
    <property type="match status" value="1"/>
</dbReference>
<dbReference type="PANTHER" id="PTHR43794:SF11">
    <property type="entry name" value="AMIDOHYDROLASE-RELATED DOMAIN-CONTAINING PROTEIN"/>
    <property type="match status" value="1"/>
</dbReference>
<proteinExistence type="predicted"/>
<dbReference type="KEGG" id="vpy:HZI73_14840"/>
<evidence type="ECO:0000313" key="3">
    <source>
        <dbReference type="EMBL" id="QUI23481.1"/>
    </source>
</evidence>
<dbReference type="InterPro" id="IPR017700">
    <property type="entry name" value="Aminohydrolase_SsnA"/>
</dbReference>
<dbReference type="SUPFAM" id="SSF51338">
    <property type="entry name" value="Composite domain of metallo-dependent hydrolases"/>
    <property type="match status" value="1"/>
</dbReference>
<dbReference type="InterPro" id="IPR032466">
    <property type="entry name" value="Metal_Hydrolase"/>
</dbReference>
<accession>A0A8J8ML28</accession>
<dbReference type="EMBL" id="CP058649">
    <property type="protein sequence ID" value="QUI23481.1"/>
    <property type="molecule type" value="Genomic_DNA"/>
</dbReference>
<dbReference type="Gene3D" id="3.20.20.140">
    <property type="entry name" value="Metal-dependent hydrolases"/>
    <property type="match status" value="1"/>
</dbReference>
<dbReference type="RefSeq" id="WP_212694165.1">
    <property type="nucleotide sequence ID" value="NZ_CP058649.1"/>
</dbReference>